<feature type="compositionally biased region" description="Polar residues" evidence="1">
    <location>
        <begin position="163"/>
        <end position="176"/>
    </location>
</feature>
<gene>
    <name evidence="2" type="ORF">IW261DRAFT_1468458</name>
</gene>
<reference evidence="2" key="1">
    <citation type="submission" date="2023-06" db="EMBL/GenBank/DDBJ databases">
        <authorList>
            <consortium name="Lawrence Berkeley National Laboratory"/>
            <person name="Ahrendt S."/>
            <person name="Sahu N."/>
            <person name="Indic B."/>
            <person name="Wong-Bajracharya J."/>
            <person name="Merenyi Z."/>
            <person name="Ke H.-M."/>
            <person name="Monk M."/>
            <person name="Kocsube S."/>
            <person name="Drula E."/>
            <person name="Lipzen A."/>
            <person name="Balint B."/>
            <person name="Henrissat B."/>
            <person name="Andreopoulos B."/>
            <person name="Martin F.M."/>
            <person name="Harder C.B."/>
            <person name="Rigling D."/>
            <person name="Ford K.L."/>
            <person name="Foster G.D."/>
            <person name="Pangilinan J."/>
            <person name="Papanicolaou A."/>
            <person name="Barry K."/>
            <person name="LaButti K."/>
            <person name="Viragh M."/>
            <person name="Koriabine M."/>
            <person name="Yan M."/>
            <person name="Riley R."/>
            <person name="Champramary S."/>
            <person name="Plett K.L."/>
            <person name="Tsai I.J."/>
            <person name="Slot J."/>
            <person name="Sipos G."/>
            <person name="Plett J."/>
            <person name="Nagy L.G."/>
            <person name="Grigoriev I.V."/>
        </authorList>
    </citation>
    <scope>NUCLEOTIDE SEQUENCE</scope>
    <source>
        <strain evidence="2">ICMP 16352</strain>
    </source>
</reference>
<feature type="compositionally biased region" description="Polar residues" evidence="1">
    <location>
        <begin position="122"/>
        <end position="140"/>
    </location>
</feature>
<proteinExistence type="predicted"/>
<sequence length="285" mass="31091">MPHLPYPQVYQSQQEASVSHYALGPPQYHPQDQNDPPFVPPHLRPSEAPKPVKTKENRKRKAPDSEEAVPDKSAPKNSADKKSKKTKVSSPPSKAQPLPKRKPGRPSKAELARRALEEQKAANAQSNTSTSHGSSPQEPSTGAAPKQEPREPVPPQTGILGNPQASATSHGPTTSAEAPAAHARENERSTAPLWTTNLPAAFYDFIGRYPPLNPNQNDTDPISALIPSAWLDLNNFPPIDDSSWPSVNSLTLPSLARRTYEKFEDVVDDPALEGFPWTQAPRRGD</sequence>
<protein>
    <submittedName>
        <fullName evidence="2">Uncharacterized protein</fullName>
    </submittedName>
</protein>
<evidence type="ECO:0000313" key="3">
    <source>
        <dbReference type="Proteomes" id="UP001175227"/>
    </source>
</evidence>
<feature type="compositionally biased region" description="Basic and acidic residues" evidence="1">
    <location>
        <begin position="107"/>
        <end position="120"/>
    </location>
</feature>
<evidence type="ECO:0000256" key="1">
    <source>
        <dbReference type="SAM" id="MobiDB-lite"/>
    </source>
</evidence>
<dbReference type="Proteomes" id="UP001175227">
    <property type="component" value="Unassembled WGS sequence"/>
</dbReference>
<name>A0AA39PE80_9AGAR</name>
<accession>A0AA39PE80</accession>
<dbReference type="EMBL" id="JAUEPR010000007">
    <property type="protein sequence ID" value="KAK0482582.1"/>
    <property type="molecule type" value="Genomic_DNA"/>
</dbReference>
<evidence type="ECO:0000313" key="2">
    <source>
        <dbReference type="EMBL" id="KAK0482582.1"/>
    </source>
</evidence>
<organism evidence="2 3">
    <name type="scientific">Armillaria novae-zelandiae</name>
    <dbReference type="NCBI Taxonomy" id="153914"/>
    <lineage>
        <taxon>Eukaryota</taxon>
        <taxon>Fungi</taxon>
        <taxon>Dikarya</taxon>
        <taxon>Basidiomycota</taxon>
        <taxon>Agaricomycotina</taxon>
        <taxon>Agaricomycetes</taxon>
        <taxon>Agaricomycetidae</taxon>
        <taxon>Agaricales</taxon>
        <taxon>Marasmiineae</taxon>
        <taxon>Physalacriaceae</taxon>
        <taxon>Armillaria</taxon>
    </lineage>
</organism>
<keyword evidence="3" id="KW-1185">Reference proteome</keyword>
<dbReference type="AlphaFoldDB" id="A0AA39PE80"/>
<feature type="region of interest" description="Disordered" evidence="1">
    <location>
        <begin position="1"/>
        <end position="193"/>
    </location>
</feature>
<feature type="compositionally biased region" description="Basic and acidic residues" evidence="1">
    <location>
        <begin position="69"/>
        <end position="81"/>
    </location>
</feature>
<comment type="caution">
    <text evidence="2">The sequence shown here is derived from an EMBL/GenBank/DDBJ whole genome shotgun (WGS) entry which is preliminary data.</text>
</comment>